<gene>
    <name evidence="2" type="ORF">AAL_00092</name>
</gene>
<name>A0A166UJW0_9HYPO</name>
<protein>
    <submittedName>
        <fullName evidence="2">Uncharacterized protein</fullName>
    </submittedName>
</protein>
<dbReference type="Proteomes" id="UP000078544">
    <property type="component" value="Unassembled WGS sequence"/>
</dbReference>
<feature type="compositionally biased region" description="Basic residues" evidence="1">
    <location>
        <begin position="110"/>
        <end position="121"/>
    </location>
</feature>
<feature type="region of interest" description="Disordered" evidence="1">
    <location>
        <begin position="110"/>
        <end position="135"/>
    </location>
</feature>
<evidence type="ECO:0000313" key="3">
    <source>
        <dbReference type="Proteomes" id="UP000078544"/>
    </source>
</evidence>
<comment type="caution">
    <text evidence="2">The sequence shown here is derived from an EMBL/GenBank/DDBJ whole genome shotgun (WGS) entry which is preliminary data.</text>
</comment>
<feature type="region of interest" description="Disordered" evidence="1">
    <location>
        <begin position="49"/>
        <end position="71"/>
    </location>
</feature>
<dbReference type="AlphaFoldDB" id="A0A166UJW0"/>
<feature type="compositionally biased region" description="Low complexity" evidence="1">
    <location>
        <begin position="197"/>
        <end position="218"/>
    </location>
</feature>
<evidence type="ECO:0000313" key="2">
    <source>
        <dbReference type="EMBL" id="OAA32627.1"/>
    </source>
</evidence>
<feature type="region of interest" description="Disordered" evidence="1">
    <location>
        <begin position="314"/>
        <end position="352"/>
    </location>
</feature>
<organism evidence="2 3">
    <name type="scientific">Moelleriella libera RCEF 2490</name>
    <dbReference type="NCBI Taxonomy" id="1081109"/>
    <lineage>
        <taxon>Eukaryota</taxon>
        <taxon>Fungi</taxon>
        <taxon>Dikarya</taxon>
        <taxon>Ascomycota</taxon>
        <taxon>Pezizomycotina</taxon>
        <taxon>Sordariomycetes</taxon>
        <taxon>Hypocreomycetidae</taxon>
        <taxon>Hypocreales</taxon>
        <taxon>Clavicipitaceae</taxon>
        <taxon>Moelleriella</taxon>
    </lineage>
</organism>
<dbReference type="OrthoDB" id="3437384at2759"/>
<dbReference type="EMBL" id="AZGY01000001">
    <property type="protein sequence ID" value="OAA32627.1"/>
    <property type="molecule type" value="Genomic_DNA"/>
</dbReference>
<sequence length="452" mass="49147">MACDSRARTHEGVSWIAMSSHWCCGSDEPAVAKAKKISFTSIFRPSQNTPVVDTENAQISRPRSKGEPISPCSDPVELSRFGAEDDVGSSAAITRTSTFDEVRAKIRKHLSHEHSSRRHSRVSIGHSNEELERRAEVRRLRQERIRHELEKGDGRDADSLRSRQSARPLCEFADMSSPRNGPRDTLEFTFEDCAVTSEPSESKLSSSPSSPSRSLSRSGLPDMNESCCPKYRDTHLRGKSDAGRSPSPADLAPSGEPSASISLPAPGSASPESGSRPKGTADAENDFNIRHGSHAWDDQSALGVWLIAQDLTSTDDDTCQPKSTVTEGPSPMSEASPRHVGPHGVDSAMESSPSMLDALKSSGLSTSPQVRNIRMRLDSADQNSFASPASFEFEMSTSSVTNLTGAREYKGSSHYQFVMPSIDPSLDNSDANEYVLTEQDLENLEFSPILCT</sequence>
<feature type="compositionally biased region" description="Polar residues" evidence="1">
    <location>
        <begin position="49"/>
        <end position="61"/>
    </location>
</feature>
<feature type="compositionally biased region" description="Basic and acidic residues" evidence="1">
    <location>
        <begin position="230"/>
        <end position="242"/>
    </location>
</feature>
<keyword evidence="3" id="KW-1185">Reference proteome</keyword>
<proteinExistence type="predicted"/>
<evidence type="ECO:0000256" key="1">
    <source>
        <dbReference type="SAM" id="MobiDB-lite"/>
    </source>
</evidence>
<feature type="compositionally biased region" description="Low complexity" evidence="1">
    <location>
        <begin position="264"/>
        <end position="277"/>
    </location>
</feature>
<accession>A0A166UJW0</accession>
<feature type="region of interest" description="Disordered" evidence="1">
    <location>
        <begin position="197"/>
        <end position="286"/>
    </location>
</feature>
<reference evidence="2 3" key="1">
    <citation type="journal article" date="2016" name="Genome Biol. Evol.">
        <title>Divergent and convergent evolution of fungal pathogenicity.</title>
        <authorList>
            <person name="Shang Y."/>
            <person name="Xiao G."/>
            <person name="Zheng P."/>
            <person name="Cen K."/>
            <person name="Zhan S."/>
            <person name="Wang C."/>
        </authorList>
    </citation>
    <scope>NUCLEOTIDE SEQUENCE [LARGE SCALE GENOMIC DNA]</scope>
    <source>
        <strain evidence="2 3">RCEF 2490</strain>
    </source>
</reference>